<reference evidence="2 3" key="1">
    <citation type="journal article" date="2023" name="Sci. Data">
        <title>Genome assembly of the Korean intertidal mud-creeper Batillaria attramentaria.</title>
        <authorList>
            <person name="Patra A.K."/>
            <person name="Ho P.T."/>
            <person name="Jun S."/>
            <person name="Lee S.J."/>
            <person name="Kim Y."/>
            <person name="Won Y.J."/>
        </authorList>
    </citation>
    <scope>NUCLEOTIDE SEQUENCE [LARGE SCALE GENOMIC DNA]</scope>
    <source>
        <strain evidence="2">Wonlab-2016</strain>
    </source>
</reference>
<evidence type="ECO:0000313" key="2">
    <source>
        <dbReference type="EMBL" id="KAK7489988.1"/>
    </source>
</evidence>
<dbReference type="AlphaFoldDB" id="A0ABD0KSM9"/>
<proteinExistence type="predicted"/>
<comment type="caution">
    <text evidence="2">The sequence shown here is derived from an EMBL/GenBank/DDBJ whole genome shotgun (WGS) entry which is preliminary data.</text>
</comment>
<gene>
    <name evidence="2" type="ORF">BaRGS_00018688</name>
</gene>
<organism evidence="2 3">
    <name type="scientific">Batillaria attramentaria</name>
    <dbReference type="NCBI Taxonomy" id="370345"/>
    <lineage>
        <taxon>Eukaryota</taxon>
        <taxon>Metazoa</taxon>
        <taxon>Spiralia</taxon>
        <taxon>Lophotrochozoa</taxon>
        <taxon>Mollusca</taxon>
        <taxon>Gastropoda</taxon>
        <taxon>Caenogastropoda</taxon>
        <taxon>Sorbeoconcha</taxon>
        <taxon>Cerithioidea</taxon>
        <taxon>Batillariidae</taxon>
        <taxon>Batillaria</taxon>
    </lineage>
</organism>
<evidence type="ECO:0000256" key="1">
    <source>
        <dbReference type="SAM" id="SignalP"/>
    </source>
</evidence>
<dbReference type="EMBL" id="JACVVK020000131">
    <property type="protein sequence ID" value="KAK7489988.1"/>
    <property type="molecule type" value="Genomic_DNA"/>
</dbReference>
<name>A0ABD0KSM9_9CAEN</name>
<feature type="chain" id="PRO_5044838811" description="Secreted protein" evidence="1">
    <location>
        <begin position="17"/>
        <end position="152"/>
    </location>
</feature>
<sequence>MYRFVMALVRRVFVAGLPAGHWWADDRDYPIIKFAPLLTLRPAGARQPMAEATGPRFVPENGFKNWLLTFVVVTRMFCIVLEVDSVEVPTMCTARQAFDTFALSVARRKCDRATLGSRDAVGVVSLCPEILHSQTRQSHLPPLYRNLGRSTG</sequence>
<feature type="signal peptide" evidence="1">
    <location>
        <begin position="1"/>
        <end position="16"/>
    </location>
</feature>
<evidence type="ECO:0000313" key="3">
    <source>
        <dbReference type="Proteomes" id="UP001519460"/>
    </source>
</evidence>
<protein>
    <recommendedName>
        <fullName evidence="4">Secreted protein</fullName>
    </recommendedName>
</protein>
<keyword evidence="1" id="KW-0732">Signal</keyword>
<keyword evidence="3" id="KW-1185">Reference proteome</keyword>
<evidence type="ECO:0008006" key="4">
    <source>
        <dbReference type="Google" id="ProtNLM"/>
    </source>
</evidence>
<accession>A0ABD0KSM9</accession>
<feature type="non-terminal residue" evidence="2">
    <location>
        <position position="152"/>
    </location>
</feature>
<dbReference type="Proteomes" id="UP001519460">
    <property type="component" value="Unassembled WGS sequence"/>
</dbReference>